<evidence type="ECO:0000256" key="1">
    <source>
        <dbReference type="SAM" id="MobiDB-lite"/>
    </source>
</evidence>
<evidence type="ECO:0000313" key="3">
    <source>
        <dbReference type="Proteomes" id="UP000799779"/>
    </source>
</evidence>
<gene>
    <name evidence="2" type="ORF">P154DRAFT_239708</name>
</gene>
<reference evidence="2" key="1">
    <citation type="journal article" date="2020" name="Stud. Mycol.">
        <title>101 Dothideomycetes genomes: a test case for predicting lifestyles and emergence of pathogens.</title>
        <authorList>
            <person name="Haridas S."/>
            <person name="Albert R."/>
            <person name="Binder M."/>
            <person name="Bloem J."/>
            <person name="Labutti K."/>
            <person name="Salamov A."/>
            <person name="Andreopoulos B."/>
            <person name="Baker S."/>
            <person name="Barry K."/>
            <person name="Bills G."/>
            <person name="Bluhm B."/>
            <person name="Cannon C."/>
            <person name="Castanera R."/>
            <person name="Culley D."/>
            <person name="Daum C."/>
            <person name="Ezra D."/>
            <person name="Gonzalez J."/>
            <person name="Henrissat B."/>
            <person name="Kuo A."/>
            <person name="Liang C."/>
            <person name="Lipzen A."/>
            <person name="Lutzoni F."/>
            <person name="Magnuson J."/>
            <person name="Mondo S."/>
            <person name="Nolan M."/>
            <person name="Ohm R."/>
            <person name="Pangilinan J."/>
            <person name="Park H.-J."/>
            <person name="Ramirez L."/>
            <person name="Alfaro M."/>
            <person name="Sun H."/>
            <person name="Tritt A."/>
            <person name="Yoshinaga Y."/>
            <person name="Zwiers L.-H."/>
            <person name="Turgeon B."/>
            <person name="Goodwin S."/>
            <person name="Spatafora J."/>
            <person name="Crous P."/>
            <person name="Grigoriev I."/>
        </authorList>
    </citation>
    <scope>NUCLEOTIDE SEQUENCE</scope>
    <source>
        <strain evidence="2">CBS 123094</strain>
    </source>
</reference>
<protein>
    <submittedName>
        <fullName evidence="2">Uncharacterized protein</fullName>
    </submittedName>
</protein>
<keyword evidence="3" id="KW-1185">Reference proteome</keyword>
<sequence>MRTAWPPHQQGVTSSSEVQQTLRGDAVPVSRAYSVGIASEGKESGPAKYRVQIPPLTSTLSVKASTQIRQAFLGRSCFYDSQLPWRPSTLAPIFPLGSRIRPWRAPPPSEYSTPPNCQFPARLHSLFNLFCRVTRAACQLMSPEAVMGITGEG</sequence>
<proteinExistence type="predicted"/>
<feature type="region of interest" description="Disordered" evidence="1">
    <location>
        <begin position="1"/>
        <end position="20"/>
    </location>
</feature>
<dbReference type="EMBL" id="ML977599">
    <property type="protein sequence ID" value="KAF1999054.1"/>
    <property type="molecule type" value="Genomic_DNA"/>
</dbReference>
<dbReference type="Proteomes" id="UP000799779">
    <property type="component" value="Unassembled WGS sequence"/>
</dbReference>
<name>A0A6A5WDT5_9PLEO</name>
<evidence type="ECO:0000313" key="2">
    <source>
        <dbReference type="EMBL" id="KAF1999054.1"/>
    </source>
</evidence>
<accession>A0A6A5WDT5</accession>
<organism evidence="2 3">
    <name type="scientific">Amniculicola lignicola CBS 123094</name>
    <dbReference type="NCBI Taxonomy" id="1392246"/>
    <lineage>
        <taxon>Eukaryota</taxon>
        <taxon>Fungi</taxon>
        <taxon>Dikarya</taxon>
        <taxon>Ascomycota</taxon>
        <taxon>Pezizomycotina</taxon>
        <taxon>Dothideomycetes</taxon>
        <taxon>Pleosporomycetidae</taxon>
        <taxon>Pleosporales</taxon>
        <taxon>Amniculicolaceae</taxon>
        <taxon>Amniculicola</taxon>
    </lineage>
</organism>
<dbReference type="AlphaFoldDB" id="A0A6A5WDT5"/>
<feature type="compositionally biased region" description="Polar residues" evidence="1">
    <location>
        <begin position="10"/>
        <end position="20"/>
    </location>
</feature>